<dbReference type="RefSeq" id="WP_117384255.1">
    <property type="nucleotide sequence ID" value="NZ_QWDE01000003.1"/>
</dbReference>
<reference evidence="3 4" key="1">
    <citation type="submission" date="2018-08" db="EMBL/GenBank/DDBJ databases">
        <title>Mucilaginibacter terrae sp. nov., isolated from manganese diggings.</title>
        <authorList>
            <person name="Huang Y."/>
            <person name="Zhou Z."/>
        </authorList>
    </citation>
    <scope>NUCLEOTIDE SEQUENCE [LARGE SCALE GENOMIC DNA]</scope>
    <source>
        <strain evidence="3 4">ZH6</strain>
    </source>
</reference>
<name>A0A3E2NMN5_9SPHI</name>
<accession>A0A3E2NMN5</accession>
<dbReference type="PANTHER" id="PTHR11927:SF9">
    <property type="entry name" value="L-FUCOSYLTRANSFERASE"/>
    <property type="match status" value="1"/>
</dbReference>
<keyword evidence="1 3" id="KW-0328">Glycosyltransferase</keyword>
<sequence length="284" mass="33266">MIAVELEGRLGNQLFQYAFIYATARRLNVKFYLDKNVEEFIPAKYFNLKHDALRPLDEGLFAVAGFKNIFRFHLKRRFYRLLNAVFLNRQQMVIGNNEEPAEAIQKLQDKRMYKGYFQSERYFEEVKVDLKQLLTIKPSYRQEFERILSGLTAGPKAVIHIRRGDYSDLNMALPISYYKKALSHIADNNMQYVFISDDPGYVEKEFAFVRNKYISTHDEITDLQFLMNADVCVLSCSSFSWWGAWLNNKPGKVVYAPKNWLGYNTAQEYPTGISYNQSINWITA</sequence>
<gene>
    <name evidence="3" type="ORF">DYU05_16580</name>
</gene>
<dbReference type="Proteomes" id="UP000260823">
    <property type="component" value="Unassembled WGS sequence"/>
</dbReference>
<evidence type="ECO:0000256" key="2">
    <source>
        <dbReference type="ARBA" id="ARBA00022679"/>
    </source>
</evidence>
<dbReference type="PANTHER" id="PTHR11927">
    <property type="entry name" value="GALACTOSIDE 2-L-FUCOSYLTRANSFERASE"/>
    <property type="match status" value="1"/>
</dbReference>
<dbReference type="EMBL" id="QWDE01000003">
    <property type="protein sequence ID" value="RFZ82231.1"/>
    <property type="molecule type" value="Genomic_DNA"/>
</dbReference>
<dbReference type="GO" id="GO:0016020">
    <property type="term" value="C:membrane"/>
    <property type="evidence" value="ECO:0007669"/>
    <property type="project" value="InterPro"/>
</dbReference>
<protein>
    <submittedName>
        <fullName evidence="3">Alpha-1,2-fucosyltransferase</fullName>
    </submittedName>
</protein>
<dbReference type="GO" id="GO:0005975">
    <property type="term" value="P:carbohydrate metabolic process"/>
    <property type="evidence" value="ECO:0007669"/>
    <property type="project" value="InterPro"/>
</dbReference>
<evidence type="ECO:0000313" key="4">
    <source>
        <dbReference type="Proteomes" id="UP000260823"/>
    </source>
</evidence>
<dbReference type="Pfam" id="PF01531">
    <property type="entry name" value="Glyco_transf_11"/>
    <property type="match status" value="1"/>
</dbReference>
<dbReference type="OrthoDB" id="9794601at2"/>
<evidence type="ECO:0000313" key="3">
    <source>
        <dbReference type="EMBL" id="RFZ82231.1"/>
    </source>
</evidence>
<evidence type="ECO:0000256" key="1">
    <source>
        <dbReference type="ARBA" id="ARBA00022676"/>
    </source>
</evidence>
<keyword evidence="4" id="KW-1185">Reference proteome</keyword>
<proteinExistence type="predicted"/>
<dbReference type="CDD" id="cd11301">
    <property type="entry name" value="Fut1_Fut2_like"/>
    <property type="match status" value="1"/>
</dbReference>
<keyword evidence="2 3" id="KW-0808">Transferase</keyword>
<dbReference type="GO" id="GO:0008107">
    <property type="term" value="F:galactoside 2-alpha-L-fucosyltransferase activity"/>
    <property type="evidence" value="ECO:0007669"/>
    <property type="project" value="InterPro"/>
</dbReference>
<dbReference type="AlphaFoldDB" id="A0A3E2NMN5"/>
<dbReference type="InterPro" id="IPR002516">
    <property type="entry name" value="Glyco_trans_11"/>
</dbReference>
<organism evidence="3 4">
    <name type="scientific">Mucilaginibacter terrenus</name>
    <dbReference type="NCBI Taxonomy" id="2482727"/>
    <lineage>
        <taxon>Bacteria</taxon>
        <taxon>Pseudomonadati</taxon>
        <taxon>Bacteroidota</taxon>
        <taxon>Sphingobacteriia</taxon>
        <taxon>Sphingobacteriales</taxon>
        <taxon>Sphingobacteriaceae</taxon>
        <taxon>Mucilaginibacter</taxon>
    </lineage>
</organism>
<comment type="caution">
    <text evidence="3">The sequence shown here is derived from an EMBL/GenBank/DDBJ whole genome shotgun (WGS) entry which is preliminary data.</text>
</comment>